<evidence type="ECO:0000313" key="1">
    <source>
        <dbReference type="EMBL" id="KAA9008923.1"/>
    </source>
</evidence>
<dbReference type="Gene3D" id="3.90.1150.30">
    <property type="match status" value="1"/>
</dbReference>
<dbReference type="GO" id="GO:0003677">
    <property type="term" value="F:DNA binding"/>
    <property type="evidence" value="ECO:0007669"/>
    <property type="project" value="UniProtKB-KW"/>
</dbReference>
<sequence length="120" mass="13178">MSREIVNAYCRTLPGAEHSDPWGGGHDAWKVGGKLFAVVGSQGEGVSVKTPSVEDAAMLIDMGRAVRAPYFHRSWVRVDWSIAAQEEIRERLHASYRIVRAGLTRAQRAALEPVPPPPMS</sequence>
<organism evidence="1 2">
    <name type="scientific">Histidinibacterium aquaticum</name>
    <dbReference type="NCBI Taxonomy" id="2613962"/>
    <lineage>
        <taxon>Bacteria</taxon>
        <taxon>Pseudomonadati</taxon>
        <taxon>Pseudomonadota</taxon>
        <taxon>Alphaproteobacteria</taxon>
        <taxon>Rhodobacterales</taxon>
        <taxon>Paracoccaceae</taxon>
        <taxon>Histidinibacterium</taxon>
    </lineage>
</organism>
<comment type="caution">
    <text evidence="1">The sequence shown here is derived from an EMBL/GenBank/DDBJ whole genome shotgun (WGS) entry which is preliminary data.</text>
</comment>
<dbReference type="EMBL" id="VYQE01000002">
    <property type="protein sequence ID" value="KAA9008923.1"/>
    <property type="molecule type" value="Genomic_DNA"/>
</dbReference>
<gene>
    <name evidence="1" type="ORF">F3S47_06575</name>
</gene>
<accession>A0A5J5GMK6</accession>
<dbReference type="SUPFAM" id="SSF142906">
    <property type="entry name" value="YjbR-like"/>
    <property type="match status" value="1"/>
</dbReference>
<proteinExistence type="predicted"/>
<reference evidence="1 2" key="1">
    <citation type="submission" date="2019-09" db="EMBL/GenBank/DDBJ databases">
        <authorList>
            <person name="Park J.-S."/>
            <person name="Choi H.-J."/>
        </authorList>
    </citation>
    <scope>NUCLEOTIDE SEQUENCE [LARGE SCALE GENOMIC DNA]</scope>
    <source>
        <strain evidence="1 2">176SS1-4</strain>
    </source>
</reference>
<evidence type="ECO:0000313" key="2">
    <source>
        <dbReference type="Proteomes" id="UP000326554"/>
    </source>
</evidence>
<keyword evidence="1" id="KW-0238">DNA-binding</keyword>
<dbReference type="RefSeq" id="WP_150444456.1">
    <property type="nucleotide sequence ID" value="NZ_VYQE01000002.1"/>
</dbReference>
<name>A0A5J5GMK6_9RHOB</name>
<dbReference type="InterPro" id="IPR058532">
    <property type="entry name" value="YjbR/MT2646/Rv2570-like"/>
</dbReference>
<dbReference type="Pfam" id="PF04237">
    <property type="entry name" value="YjbR"/>
    <property type="match status" value="1"/>
</dbReference>
<dbReference type="AlphaFoldDB" id="A0A5J5GMK6"/>
<keyword evidence="2" id="KW-1185">Reference proteome</keyword>
<dbReference type="InterPro" id="IPR038056">
    <property type="entry name" value="YjbR-like_sf"/>
</dbReference>
<dbReference type="Proteomes" id="UP000326554">
    <property type="component" value="Unassembled WGS sequence"/>
</dbReference>
<protein>
    <submittedName>
        <fullName evidence="1">MmcQ/YjbR family DNA-binding protein</fullName>
    </submittedName>
</protein>